<organism evidence="2 3">
    <name type="scientific">Desmophyllum pertusum</name>
    <dbReference type="NCBI Taxonomy" id="174260"/>
    <lineage>
        <taxon>Eukaryota</taxon>
        <taxon>Metazoa</taxon>
        <taxon>Cnidaria</taxon>
        <taxon>Anthozoa</taxon>
        <taxon>Hexacorallia</taxon>
        <taxon>Scleractinia</taxon>
        <taxon>Caryophylliina</taxon>
        <taxon>Caryophylliidae</taxon>
        <taxon>Desmophyllum</taxon>
    </lineage>
</organism>
<evidence type="ECO:0000313" key="3">
    <source>
        <dbReference type="Proteomes" id="UP001163046"/>
    </source>
</evidence>
<gene>
    <name evidence="2" type="ORF">OS493_005914</name>
</gene>
<dbReference type="PRINTS" id="PR01217">
    <property type="entry name" value="PRICHEXTENSN"/>
</dbReference>
<feature type="compositionally biased region" description="Polar residues" evidence="1">
    <location>
        <begin position="157"/>
        <end position="168"/>
    </location>
</feature>
<reference evidence="2" key="1">
    <citation type="submission" date="2023-01" db="EMBL/GenBank/DDBJ databases">
        <title>Genome assembly of the deep-sea coral Lophelia pertusa.</title>
        <authorList>
            <person name="Herrera S."/>
            <person name="Cordes E."/>
        </authorList>
    </citation>
    <scope>NUCLEOTIDE SEQUENCE</scope>
    <source>
        <strain evidence="2">USNM1676648</strain>
        <tissue evidence="2">Polyp</tissue>
    </source>
</reference>
<dbReference type="AlphaFoldDB" id="A0A9W9YFM1"/>
<feature type="compositionally biased region" description="Polar residues" evidence="1">
    <location>
        <begin position="294"/>
        <end position="309"/>
    </location>
</feature>
<feature type="compositionally biased region" description="Pro residues" evidence="1">
    <location>
        <begin position="175"/>
        <end position="191"/>
    </location>
</feature>
<feature type="compositionally biased region" description="Polar residues" evidence="1">
    <location>
        <begin position="237"/>
        <end position="252"/>
    </location>
</feature>
<feature type="region of interest" description="Disordered" evidence="1">
    <location>
        <begin position="1"/>
        <end position="345"/>
    </location>
</feature>
<proteinExistence type="predicted"/>
<keyword evidence="3" id="KW-1185">Reference proteome</keyword>
<comment type="caution">
    <text evidence="2">The sequence shown here is derived from an EMBL/GenBank/DDBJ whole genome shotgun (WGS) entry which is preliminary data.</text>
</comment>
<evidence type="ECO:0000256" key="1">
    <source>
        <dbReference type="SAM" id="MobiDB-lite"/>
    </source>
</evidence>
<sequence length="469" mass="51017">MSNLMKELGKKSGTLKKPPPDKGNVSSNTQQKEESSPRFTSDNLQKRPPAPLPSDYQHQQEQPPQRPLSPPRQENGTKHVPPVPSQAPRRHSPPQGQHKPLPVPPRQVLKKSLSTPPPPPHNKQDSGPPSPPPEQEQQDTKLSKKTKPAKVVGRPSPTRTKSSDNLNPDGSIPKSPVPRPRNRPPPPPPPTSLRETEKSTSNSSLSSGDVNFSESSYDGLGPSPRPRPVPRPRQKGEQQQSVSADQEQGTLTRESDRERAMSSAGKESNSSKQPPVRSRPKHPPPSIPDITKKPATSSNSVTSSHQQANTPRPTPAKPKPPTKPNIARKPKITPPSSEPDPSLSPQVNEILQLSHQGQTRVKEIISLTDARVMDDSQNNLLEVIDELKRISLEVLESSSSLTDSLGPQARFKVRRTVTDLESKYSDMQGVVETVGPNPNAVDMERIGKVVNSFSGALDSVCSTVRATAS</sequence>
<feature type="compositionally biased region" description="Pro residues" evidence="1">
    <location>
        <begin position="312"/>
        <end position="323"/>
    </location>
</feature>
<name>A0A9W9YFM1_9CNID</name>
<protein>
    <submittedName>
        <fullName evidence="2">Uncharacterized protein</fullName>
    </submittedName>
</protein>
<evidence type="ECO:0000313" key="2">
    <source>
        <dbReference type="EMBL" id="KAJ7339515.1"/>
    </source>
</evidence>
<accession>A0A9W9YFM1</accession>
<dbReference type="EMBL" id="MU827779">
    <property type="protein sequence ID" value="KAJ7339515.1"/>
    <property type="molecule type" value="Genomic_DNA"/>
</dbReference>
<dbReference type="Proteomes" id="UP001163046">
    <property type="component" value="Unassembled WGS sequence"/>
</dbReference>